<dbReference type="SUPFAM" id="SSF57701">
    <property type="entry name" value="Zn2/Cys6 DNA-binding domain"/>
    <property type="match status" value="1"/>
</dbReference>
<accession>V2X8E0</accession>
<dbReference type="Pfam" id="PF00172">
    <property type="entry name" value="Zn_clus"/>
    <property type="match status" value="1"/>
</dbReference>
<protein>
    <submittedName>
        <fullName evidence="3">C6 transcription factor</fullName>
    </submittedName>
</protein>
<comment type="caution">
    <text evidence="3">The sequence shown here is derived from an EMBL/GenBank/DDBJ whole genome shotgun (WGS) entry which is preliminary data.</text>
</comment>
<dbReference type="CDD" id="cd00067">
    <property type="entry name" value="GAL4"/>
    <property type="match status" value="1"/>
</dbReference>
<dbReference type="GO" id="GO:0008270">
    <property type="term" value="F:zinc ion binding"/>
    <property type="evidence" value="ECO:0007669"/>
    <property type="project" value="InterPro"/>
</dbReference>
<evidence type="ECO:0000256" key="1">
    <source>
        <dbReference type="SAM" id="MobiDB-lite"/>
    </source>
</evidence>
<dbReference type="KEGG" id="mrr:Moror_2982"/>
<evidence type="ECO:0000313" key="3">
    <source>
        <dbReference type="EMBL" id="ESK88720.1"/>
    </source>
</evidence>
<dbReference type="PANTHER" id="PTHR47784">
    <property type="entry name" value="STEROL UPTAKE CONTROL PROTEIN 2"/>
    <property type="match status" value="1"/>
</dbReference>
<dbReference type="InterPro" id="IPR053157">
    <property type="entry name" value="Sterol_Uptake_Regulator"/>
</dbReference>
<feature type="region of interest" description="Disordered" evidence="1">
    <location>
        <begin position="59"/>
        <end position="87"/>
    </location>
</feature>
<organism evidence="3 4">
    <name type="scientific">Moniliophthora roreri (strain MCA 2997)</name>
    <name type="common">Cocoa frosty pod rot fungus</name>
    <name type="synonym">Crinipellis roreri</name>
    <dbReference type="NCBI Taxonomy" id="1381753"/>
    <lineage>
        <taxon>Eukaryota</taxon>
        <taxon>Fungi</taxon>
        <taxon>Dikarya</taxon>
        <taxon>Basidiomycota</taxon>
        <taxon>Agaricomycotina</taxon>
        <taxon>Agaricomycetes</taxon>
        <taxon>Agaricomycetidae</taxon>
        <taxon>Agaricales</taxon>
        <taxon>Marasmiineae</taxon>
        <taxon>Marasmiaceae</taxon>
        <taxon>Moniliophthora</taxon>
    </lineage>
</organism>
<dbReference type="InterPro" id="IPR036864">
    <property type="entry name" value="Zn2-C6_fun-type_DNA-bd_sf"/>
</dbReference>
<feature type="domain" description="Zn(2)-C6 fungal-type" evidence="2">
    <location>
        <begin position="25"/>
        <end position="55"/>
    </location>
</feature>
<name>V2X8E0_MONRO</name>
<keyword evidence="4" id="KW-1185">Reference proteome</keyword>
<dbReference type="InterPro" id="IPR001138">
    <property type="entry name" value="Zn2Cys6_DnaBD"/>
</dbReference>
<dbReference type="EMBL" id="AWSO01000624">
    <property type="protein sequence ID" value="ESK88720.1"/>
    <property type="molecule type" value="Genomic_DNA"/>
</dbReference>
<evidence type="ECO:0000313" key="4">
    <source>
        <dbReference type="Proteomes" id="UP000017559"/>
    </source>
</evidence>
<dbReference type="Proteomes" id="UP000017559">
    <property type="component" value="Unassembled WGS sequence"/>
</dbReference>
<dbReference type="InterPro" id="IPR021858">
    <property type="entry name" value="Fun_TF"/>
</dbReference>
<gene>
    <name evidence="3" type="ORF">Moror_2982</name>
</gene>
<dbReference type="OrthoDB" id="5419315at2759"/>
<dbReference type="PANTHER" id="PTHR47784:SF5">
    <property type="entry name" value="STEROL UPTAKE CONTROL PROTEIN 2"/>
    <property type="match status" value="1"/>
</dbReference>
<dbReference type="Gene3D" id="4.10.240.10">
    <property type="entry name" value="Zn(2)-C6 fungal-type DNA-binding domain"/>
    <property type="match status" value="1"/>
</dbReference>
<proteinExistence type="predicted"/>
<dbReference type="Pfam" id="PF11951">
    <property type="entry name" value="Fungal_trans_2"/>
    <property type="match status" value="1"/>
</dbReference>
<feature type="compositionally biased region" description="Low complexity" evidence="1">
    <location>
        <begin position="73"/>
        <end position="87"/>
    </location>
</feature>
<dbReference type="AlphaFoldDB" id="V2X8E0"/>
<dbReference type="GO" id="GO:0001228">
    <property type="term" value="F:DNA-binding transcription activator activity, RNA polymerase II-specific"/>
    <property type="evidence" value="ECO:0007669"/>
    <property type="project" value="TreeGrafter"/>
</dbReference>
<dbReference type="PROSITE" id="PS00463">
    <property type="entry name" value="ZN2_CY6_FUNGAL_1"/>
    <property type="match status" value="1"/>
</dbReference>
<sequence length="420" mass="46857">MSSRDADPQDPPKRIIRVHPKVRSGCKTCKRRRIKCDETEPVCKNCTKRNIDCVWKEKTQPKKERPEERALVPSSSSSTLPTPLSAPRPADVATLQLMHHYTVVTSASFCANPAFTTTSTIHIPRLSFTNPFLLHAMLSCTALHLARLYPPEMGGSTWLSTAHANRSIAMDYLKASPTNSTSSDTQFIGICFLTLCTISSSLAASPANIFGLLKVVHKVWSKLTSFAYRDPNLGDMNFITRLSSFASSQTSTPLRLPYHLNRIPESTSFPEAYELADPEVVAAYKSAVDTLLSTAYPLSQTGFETMCAILWPAFFSKKFCQLLIEKRQRALVLLYHYLVMLQGVEQKGCWWACDATRCLDFVENLVDIRCRAWLASEWIEEEGGDGLLNVGVELEDTLSDDSLLARGELSATVVTRNKLY</sequence>
<dbReference type="PROSITE" id="PS50048">
    <property type="entry name" value="ZN2_CY6_FUNGAL_2"/>
    <property type="match status" value="1"/>
</dbReference>
<reference evidence="3 4" key="1">
    <citation type="journal article" date="2014" name="BMC Genomics">
        <title>Genome and secretome analysis of the hemibiotrophic fungal pathogen, Moniliophthora roreri, which causes frosty pod rot disease of cacao: mechanisms of the biotrophic and necrotrophic phases.</title>
        <authorList>
            <person name="Meinhardt L.W."/>
            <person name="Costa G.G.L."/>
            <person name="Thomazella D.P.T."/>
            <person name="Teixeira P.J.P.L."/>
            <person name="Carazzolle M.F."/>
            <person name="Schuster S.C."/>
            <person name="Carlson J.E."/>
            <person name="Guiltinan M.J."/>
            <person name="Mieczkowski P."/>
            <person name="Farmer A."/>
            <person name="Ramaraj T."/>
            <person name="Crozier J."/>
            <person name="Davis R.E."/>
            <person name="Shao J."/>
            <person name="Melnick R.L."/>
            <person name="Pereira G.A.G."/>
            <person name="Bailey B.A."/>
        </authorList>
    </citation>
    <scope>NUCLEOTIDE SEQUENCE [LARGE SCALE GENOMIC DNA]</scope>
    <source>
        <strain evidence="3 4">MCA 2997</strain>
    </source>
</reference>
<dbReference type="HOGENOM" id="CLU_024934_3_0_1"/>
<dbReference type="SMART" id="SM00066">
    <property type="entry name" value="GAL4"/>
    <property type="match status" value="1"/>
</dbReference>
<feature type="compositionally biased region" description="Basic and acidic residues" evidence="1">
    <location>
        <begin position="59"/>
        <end position="70"/>
    </location>
</feature>
<evidence type="ECO:0000259" key="2">
    <source>
        <dbReference type="PROSITE" id="PS50048"/>
    </source>
</evidence>